<reference evidence="3" key="1">
    <citation type="submission" date="2020-01" db="EMBL/GenBank/DDBJ databases">
        <authorList>
            <consortium name="DOE Joint Genome Institute"/>
            <person name="Haridas S."/>
            <person name="Albert R."/>
            <person name="Binder M."/>
            <person name="Bloem J."/>
            <person name="Labutti K."/>
            <person name="Salamov A."/>
            <person name="Andreopoulos B."/>
            <person name="Baker S.E."/>
            <person name="Barry K."/>
            <person name="Bills G."/>
            <person name="Bluhm B.H."/>
            <person name="Cannon C."/>
            <person name="Castanera R."/>
            <person name="Culley D.E."/>
            <person name="Daum C."/>
            <person name="Ezra D."/>
            <person name="Gonzalez J.B."/>
            <person name="Henrissat B."/>
            <person name="Kuo A."/>
            <person name="Liang C."/>
            <person name="Lipzen A."/>
            <person name="Lutzoni F."/>
            <person name="Magnuson J."/>
            <person name="Mondo S."/>
            <person name="Nolan M."/>
            <person name="Ohm R."/>
            <person name="Pangilinan J."/>
            <person name="Park H.-J."/>
            <person name="Ramirez L."/>
            <person name="Alfaro M."/>
            <person name="Sun H."/>
            <person name="Tritt A."/>
            <person name="Yoshinaga Y."/>
            <person name="Zwiers L.-H."/>
            <person name="Turgeon B.G."/>
            <person name="Goodwin S.B."/>
            <person name="Spatafora J.W."/>
            <person name="Crous P.W."/>
            <person name="Grigoriev I.V."/>
        </authorList>
    </citation>
    <scope>NUCLEOTIDE SEQUENCE</scope>
    <source>
        <strain evidence="3">P77</strain>
    </source>
</reference>
<accession>A0A6A5KFF0</accession>
<dbReference type="AlphaFoldDB" id="A0A6A5KFF0"/>
<feature type="compositionally biased region" description="Basic and acidic residues" evidence="2">
    <location>
        <begin position="421"/>
        <end position="441"/>
    </location>
</feature>
<name>A0A6A5KFF0_9PLEO</name>
<dbReference type="Proteomes" id="UP000800040">
    <property type="component" value="Unassembled WGS sequence"/>
</dbReference>
<dbReference type="OrthoDB" id="3677657at2759"/>
<protein>
    <submittedName>
        <fullName evidence="3">Uncharacterized protein</fullName>
    </submittedName>
</protein>
<proteinExistence type="predicted"/>
<feature type="coiled-coil region" evidence="1">
    <location>
        <begin position="345"/>
        <end position="379"/>
    </location>
</feature>
<evidence type="ECO:0000313" key="3">
    <source>
        <dbReference type="EMBL" id="KAF1833224.1"/>
    </source>
</evidence>
<keyword evidence="1" id="KW-0175">Coiled coil</keyword>
<feature type="region of interest" description="Disordered" evidence="2">
    <location>
        <begin position="421"/>
        <end position="492"/>
    </location>
</feature>
<gene>
    <name evidence="3" type="ORF">BDW02DRAFT_580544</name>
</gene>
<feature type="region of interest" description="Disordered" evidence="2">
    <location>
        <begin position="53"/>
        <end position="95"/>
    </location>
</feature>
<dbReference type="EMBL" id="ML975322">
    <property type="protein sequence ID" value="KAF1833224.1"/>
    <property type="molecule type" value="Genomic_DNA"/>
</dbReference>
<keyword evidence="4" id="KW-1185">Reference proteome</keyword>
<organism evidence="3 4">
    <name type="scientific">Decorospora gaudefroyi</name>
    <dbReference type="NCBI Taxonomy" id="184978"/>
    <lineage>
        <taxon>Eukaryota</taxon>
        <taxon>Fungi</taxon>
        <taxon>Dikarya</taxon>
        <taxon>Ascomycota</taxon>
        <taxon>Pezizomycotina</taxon>
        <taxon>Dothideomycetes</taxon>
        <taxon>Pleosporomycetidae</taxon>
        <taxon>Pleosporales</taxon>
        <taxon>Pleosporineae</taxon>
        <taxon>Pleosporaceae</taxon>
        <taxon>Decorospora</taxon>
    </lineage>
</organism>
<evidence type="ECO:0000313" key="4">
    <source>
        <dbReference type="Proteomes" id="UP000800040"/>
    </source>
</evidence>
<evidence type="ECO:0000256" key="2">
    <source>
        <dbReference type="SAM" id="MobiDB-lite"/>
    </source>
</evidence>
<sequence>MFDIGNPTRGRLNNRIKYAIYKMGEVTPFSISTAAGFITDIIMWCRLFPAKSSTTGPEHEDSKQATLKAEAPPEFHTTSPLAPLMPVPDNSRPASLSISEPSIEFDFSEFSSMVITKNKIAAEIETLQLDDGKLVEQQESIAEQRAILAQENANKTLELNEIKDKLKRSFDELGTHIGSEDENPAKRNRSGCSLVWLLPGILEANKLASVFFRASYMPTLDVESPNLVGQVTTAEVALQQTREAMGVNASLLQYLPVSTIRIEAFEYIERPVRITRQQKIAPVPIQSVHSLWPIHKRACPTSGYADWAACRRFQALAEIGSRRHVANSSCRPILLDQQQNRQEEMRAIKESKTEVKAQIQTLENQLAELVTVHKEQELKAEKRHSAGGKKRLRESLSEKERSLVMLGAELGLREAKRFKKDNRSEEAGSEDGLKVEVESRTSRRTVSRANQTIPYYRREQHLNTTLSHDPENPPEPQSSLKPDFCHNITIDD</sequence>
<evidence type="ECO:0000256" key="1">
    <source>
        <dbReference type="SAM" id="Coils"/>
    </source>
</evidence>